<feature type="binding site" evidence="6">
    <location>
        <position position="162"/>
    </location>
    <ligand>
        <name>S-adenosyl-L-methionine</name>
        <dbReference type="ChEBI" id="CHEBI:59789"/>
    </ligand>
</feature>
<dbReference type="Gene3D" id="3.40.50.150">
    <property type="entry name" value="Vaccinia Virus protein VP39"/>
    <property type="match status" value="1"/>
</dbReference>
<sequence>MNFTRGESHVLESVVAAAQLLGVDLDAKQQAQFQRYRELIELRSKQFNLTGHKTWDKIREELFIRSLRVLSPAGGNVPTPEWFAGKRAIDIGTGAGIPGMIMKIALPDLQMTLLDSIGKRTNFLIEVANELELTGLEIINGRAEDLGQERGHREQYDVVVARAVARLAELAELTIPFAKVGGTVILPKSQGVQDEVEEAAAAAELLGTAPALVLEVDKPGTSPPDDMVYWMKISTTHREFPRRVGIPHQSPLILQSDDE</sequence>
<dbReference type="GO" id="GO:0005829">
    <property type="term" value="C:cytosol"/>
    <property type="evidence" value="ECO:0007669"/>
    <property type="project" value="TreeGrafter"/>
</dbReference>
<feature type="binding site" evidence="6">
    <location>
        <begin position="143"/>
        <end position="144"/>
    </location>
    <ligand>
        <name>S-adenosyl-L-methionine</name>
        <dbReference type="ChEBI" id="CHEBI:59789"/>
    </ligand>
</feature>
<proteinExistence type="inferred from homology"/>
<evidence type="ECO:0000256" key="1">
    <source>
        <dbReference type="ARBA" id="ARBA00022490"/>
    </source>
</evidence>
<dbReference type="NCBIfam" id="TIGR00138">
    <property type="entry name" value="rsmG_gidB"/>
    <property type="match status" value="1"/>
</dbReference>
<reference evidence="8" key="2">
    <citation type="submission" date="2023-06" db="EMBL/GenBank/DDBJ databases">
        <title>Pangenomics reveal diversification of enzyme families and niche specialization in globally abundant SAR202 bacteria.</title>
        <authorList>
            <person name="Saw J.H.W."/>
        </authorList>
    </citation>
    <scope>NUCLEOTIDE SEQUENCE [LARGE SCALE GENOMIC DNA]</scope>
    <source>
        <strain evidence="8">JH1073</strain>
    </source>
</reference>
<evidence type="ECO:0000256" key="4">
    <source>
        <dbReference type="ARBA" id="ARBA00022679"/>
    </source>
</evidence>
<dbReference type="InterPro" id="IPR003682">
    <property type="entry name" value="rRNA_ssu_MeTfrase_G"/>
</dbReference>
<keyword evidence="1 6" id="KW-0963">Cytoplasm</keyword>
<organism evidence="7 8">
    <name type="scientific">Candidatus Lucifugimonas marina</name>
    <dbReference type="NCBI Taxonomy" id="3038979"/>
    <lineage>
        <taxon>Bacteria</taxon>
        <taxon>Bacillati</taxon>
        <taxon>Chloroflexota</taxon>
        <taxon>Dehalococcoidia</taxon>
        <taxon>SAR202 cluster</taxon>
        <taxon>Candidatus Lucifugimonadales</taxon>
        <taxon>Candidatus Lucifugimonadaceae</taxon>
        <taxon>Candidatus Lucifugimonas</taxon>
    </lineage>
</organism>
<dbReference type="GO" id="GO:0070043">
    <property type="term" value="F:rRNA (guanine-N7-)-methyltransferase activity"/>
    <property type="evidence" value="ECO:0007669"/>
    <property type="project" value="UniProtKB-UniRule"/>
</dbReference>
<dbReference type="InterPro" id="IPR029063">
    <property type="entry name" value="SAM-dependent_MTases_sf"/>
</dbReference>
<evidence type="ECO:0000256" key="2">
    <source>
        <dbReference type="ARBA" id="ARBA00022552"/>
    </source>
</evidence>
<keyword evidence="3 6" id="KW-0489">Methyltransferase</keyword>
<evidence type="ECO:0000313" key="8">
    <source>
        <dbReference type="Proteomes" id="UP001219901"/>
    </source>
</evidence>
<dbReference type="EC" id="2.1.1.-" evidence="6"/>
<dbReference type="Pfam" id="PF02527">
    <property type="entry name" value="GidB"/>
    <property type="match status" value="1"/>
</dbReference>
<dbReference type="Proteomes" id="UP001219901">
    <property type="component" value="Chromosome"/>
</dbReference>
<comment type="similarity">
    <text evidence="6">Belongs to the methyltransferase superfamily. RNA methyltransferase RsmG family.</text>
</comment>
<protein>
    <recommendedName>
        <fullName evidence="6">Ribosomal RNA small subunit methyltransferase G</fullName>
        <ecNumber evidence="6">2.1.1.-</ecNumber>
    </recommendedName>
    <alternativeName>
        <fullName evidence="6">16S rRNA 7-methylguanosine methyltransferase</fullName>
        <shortName evidence="6">16S rRNA m7G methyltransferase</shortName>
    </alternativeName>
</protein>
<comment type="function">
    <text evidence="6">Specifically methylates the N7 position of a guanine in 16S rRNA.</text>
</comment>
<feature type="binding site" evidence="6">
    <location>
        <position position="92"/>
    </location>
    <ligand>
        <name>S-adenosyl-L-methionine</name>
        <dbReference type="ChEBI" id="CHEBI:59789"/>
    </ligand>
</feature>
<dbReference type="SUPFAM" id="SSF53335">
    <property type="entry name" value="S-adenosyl-L-methionine-dependent methyltransferases"/>
    <property type="match status" value="1"/>
</dbReference>
<dbReference type="AlphaFoldDB" id="A0AAJ5ZJM6"/>
<evidence type="ECO:0000256" key="5">
    <source>
        <dbReference type="ARBA" id="ARBA00022691"/>
    </source>
</evidence>
<evidence type="ECO:0000256" key="6">
    <source>
        <dbReference type="HAMAP-Rule" id="MF_00074"/>
    </source>
</evidence>
<dbReference type="HAMAP" id="MF_00074">
    <property type="entry name" value="16SrRNA_methyltr_G"/>
    <property type="match status" value="1"/>
</dbReference>
<comment type="caution">
    <text evidence="6">Lacks conserved residue(s) required for the propagation of feature annotation.</text>
</comment>
<keyword evidence="4 6" id="KW-0808">Transferase</keyword>
<evidence type="ECO:0000256" key="3">
    <source>
        <dbReference type="ARBA" id="ARBA00022603"/>
    </source>
</evidence>
<dbReference type="EMBL" id="CP046147">
    <property type="protein sequence ID" value="WFG40560.1"/>
    <property type="molecule type" value="Genomic_DNA"/>
</dbReference>
<gene>
    <name evidence="6 7" type="primary">rsmG</name>
    <name evidence="7" type="ORF">GKO48_13425</name>
</gene>
<accession>A0AAJ5ZJM6</accession>
<comment type="subcellular location">
    <subcellularLocation>
        <location evidence="6">Cytoplasm</location>
    </subcellularLocation>
</comment>
<dbReference type="PANTHER" id="PTHR31760:SF0">
    <property type="entry name" value="S-ADENOSYL-L-METHIONINE-DEPENDENT METHYLTRANSFERASES SUPERFAMILY PROTEIN"/>
    <property type="match status" value="1"/>
</dbReference>
<evidence type="ECO:0000313" key="7">
    <source>
        <dbReference type="EMBL" id="WFG40560.1"/>
    </source>
</evidence>
<name>A0AAJ5ZJM6_9CHLR</name>
<keyword evidence="8" id="KW-1185">Reference proteome</keyword>
<reference evidence="7 8" key="1">
    <citation type="submission" date="2019-11" db="EMBL/GenBank/DDBJ databases">
        <authorList>
            <person name="Cho J.-C."/>
        </authorList>
    </citation>
    <scope>NUCLEOTIDE SEQUENCE [LARGE SCALE GENOMIC DNA]</scope>
    <source>
        <strain evidence="7 8">JH1073</strain>
    </source>
</reference>
<dbReference type="PANTHER" id="PTHR31760">
    <property type="entry name" value="S-ADENOSYL-L-METHIONINE-DEPENDENT METHYLTRANSFERASES SUPERFAMILY PROTEIN"/>
    <property type="match status" value="1"/>
</dbReference>
<keyword evidence="5 6" id="KW-0949">S-adenosyl-L-methionine</keyword>
<keyword evidence="2 6" id="KW-0698">rRNA processing</keyword>